<proteinExistence type="predicted"/>
<keyword evidence="3" id="KW-0812">Transmembrane</keyword>
<keyword evidence="5" id="KW-1185">Reference proteome</keyword>
<keyword evidence="3" id="KW-1133">Transmembrane helix</keyword>
<evidence type="ECO:0000313" key="4">
    <source>
        <dbReference type="EMBL" id="OZJ06476.1"/>
    </source>
</evidence>
<evidence type="ECO:0000256" key="2">
    <source>
        <dbReference type="SAM" id="MobiDB-lite"/>
    </source>
</evidence>
<feature type="compositionally biased region" description="Polar residues" evidence="2">
    <location>
        <begin position="110"/>
        <end position="123"/>
    </location>
</feature>
<feature type="compositionally biased region" description="Polar residues" evidence="2">
    <location>
        <begin position="8"/>
        <end position="18"/>
    </location>
</feature>
<sequence>MTRRRSASSDSLEEQTISGDEYNQYHQDTQKLRERFASHLRTTQQTLTGVRRAQNDGLGQETDVQIGPPVHSHHHPEETQPPIAERSNTSATSSRRTPSNSLQNLGACDPTSTHTPAPSQISGPLQVDGRALVSLQTEVAVLNEQMEGLRRELARKEAEGKDEKRDPYYHLRIVLRQFGVHLCLLCLLVLLAWQKRFPLALTHFRPYVTRLWRSLLNRLFFWRVLV</sequence>
<dbReference type="AlphaFoldDB" id="A0A261Y779"/>
<dbReference type="OrthoDB" id="346910at2759"/>
<feature type="coiled-coil region" evidence="1">
    <location>
        <begin position="132"/>
        <end position="166"/>
    </location>
</feature>
<evidence type="ECO:0000256" key="3">
    <source>
        <dbReference type="SAM" id="Phobius"/>
    </source>
</evidence>
<reference evidence="4 5" key="1">
    <citation type="journal article" date="2017" name="Mycologia">
        <title>Bifiguratus adelaidae, gen. et sp. nov., a new member of Mucoromycotina in endophytic and soil-dwelling habitats.</title>
        <authorList>
            <person name="Torres-Cruz T.J."/>
            <person name="Billingsley Tobias T.L."/>
            <person name="Almatruk M."/>
            <person name="Hesse C."/>
            <person name="Kuske C.R."/>
            <person name="Desiro A."/>
            <person name="Benucci G.M."/>
            <person name="Bonito G."/>
            <person name="Stajich J.E."/>
            <person name="Dunlap C."/>
            <person name="Arnold A.E."/>
            <person name="Porras-Alfaro A."/>
        </authorList>
    </citation>
    <scope>NUCLEOTIDE SEQUENCE [LARGE SCALE GENOMIC DNA]</scope>
    <source>
        <strain evidence="4 5">AZ0501</strain>
    </source>
</reference>
<evidence type="ECO:0000256" key="1">
    <source>
        <dbReference type="SAM" id="Coils"/>
    </source>
</evidence>
<evidence type="ECO:0000313" key="5">
    <source>
        <dbReference type="Proteomes" id="UP000242875"/>
    </source>
</evidence>
<feature type="region of interest" description="Disordered" evidence="2">
    <location>
        <begin position="1"/>
        <end position="36"/>
    </location>
</feature>
<name>A0A261Y779_9FUNG</name>
<comment type="caution">
    <text evidence="4">The sequence shown here is derived from an EMBL/GenBank/DDBJ whole genome shotgun (WGS) entry which is preliminary data.</text>
</comment>
<keyword evidence="3" id="KW-0472">Membrane</keyword>
<accession>A0A261Y779</accession>
<protein>
    <submittedName>
        <fullName evidence="4">Uncharacterized protein</fullName>
    </submittedName>
</protein>
<keyword evidence="1" id="KW-0175">Coiled coil</keyword>
<dbReference type="EMBL" id="MVBO01000003">
    <property type="protein sequence ID" value="OZJ06476.1"/>
    <property type="molecule type" value="Genomic_DNA"/>
</dbReference>
<feature type="transmembrane region" description="Helical" evidence="3">
    <location>
        <begin position="173"/>
        <end position="193"/>
    </location>
</feature>
<organism evidence="4 5">
    <name type="scientific">Bifiguratus adelaidae</name>
    <dbReference type="NCBI Taxonomy" id="1938954"/>
    <lineage>
        <taxon>Eukaryota</taxon>
        <taxon>Fungi</taxon>
        <taxon>Fungi incertae sedis</taxon>
        <taxon>Mucoromycota</taxon>
        <taxon>Mucoromycotina</taxon>
        <taxon>Endogonomycetes</taxon>
        <taxon>Endogonales</taxon>
        <taxon>Endogonales incertae sedis</taxon>
        <taxon>Bifiguratus</taxon>
    </lineage>
</organism>
<dbReference type="Proteomes" id="UP000242875">
    <property type="component" value="Unassembled WGS sequence"/>
</dbReference>
<feature type="compositionally biased region" description="Low complexity" evidence="2">
    <location>
        <begin position="86"/>
        <end position="101"/>
    </location>
</feature>
<feature type="region of interest" description="Disordered" evidence="2">
    <location>
        <begin position="60"/>
        <end position="123"/>
    </location>
</feature>
<gene>
    <name evidence="4" type="ORF">BZG36_00572</name>
</gene>